<sequence>MSSDEISFLSSSGDPRIISLFGFLILIYYGLKIAAQASETFAKMLGGLGRRWQAQRRRAEEEAREERAAKNAVIEDLRSQVDHFVGRVETMDKRLNRLQTDADLRDDYLAYDAEWHAELDRSAAGGGFTPPPHMTFREFVLARRNTTPTPSSEAEASEQ</sequence>
<name>A0ACD4DCD9_9NOCA</name>
<evidence type="ECO:0000313" key="1">
    <source>
        <dbReference type="EMBL" id="UYP17723.1"/>
    </source>
</evidence>
<accession>A0ACD4DCD9</accession>
<organism evidence="1 2">
    <name type="scientific">Rhodococcus sacchari</name>
    <dbReference type="NCBI Taxonomy" id="2962047"/>
    <lineage>
        <taxon>Bacteria</taxon>
        <taxon>Bacillati</taxon>
        <taxon>Actinomycetota</taxon>
        <taxon>Actinomycetes</taxon>
        <taxon>Mycobacteriales</taxon>
        <taxon>Nocardiaceae</taxon>
        <taxon>Rhodococcus</taxon>
    </lineage>
</organism>
<dbReference type="Proteomes" id="UP001156484">
    <property type="component" value="Chromosome"/>
</dbReference>
<keyword evidence="2" id="KW-1185">Reference proteome</keyword>
<evidence type="ECO:0000313" key="2">
    <source>
        <dbReference type="Proteomes" id="UP001156484"/>
    </source>
</evidence>
<proteinExistence type="predicted"/>
<reference evidence="1" key="1">
    <citation type="submission" date="2022-10" db="EMBL/GenBank/DDBJ databases">
        <title>Rhodococcus ferula Z13 complete genome.</title>
        <authorList>
            <person name="Long X."/>
            <person name="Zang M."/>
        </authorList>
    </citation>
    <scope>NUCLEOTIDE SEQUENCE</scope>
    <source>
        <strain evidence="1">Z13</strain>
    </source>
</reference>
<dbReference type="EMBL" id="CP107551">
    <property type="protein sequence ID" value="UYP17723.1"/>
    <property type="molecule type" value="Genomic_DNA"/>
</dbReference>
<protein>
    <submittedName>
        <fullName evidence="1">Uncharacterized protein</fullName>
    </submittedName>
</protein>
<gene>
    <name evidence="1" type="ORF">OED52_13685</name>
</gene>